<proteinExistence type="predicted"/>
<dbReference type="AlphaFoldDB" id="A0A081DUA1"/>
<keyword evidence="1" id="KW-0732">Signal</keyword>
<evidence type="ECO:0000256" key="1">
    <source>
        <dbReference type="SAM" id="SignalP"/>
    </source>
</evidence>
<name>A0A081DUA1_ACAES</name>
<organism evidence="2">
    <name type="scientific">Acanthosepion esculentum</name>
    <name type="common">Golden cuttlefish</name>
    <name type="synonym">Sepia esculenta</name>
    <dbReference type="NCBI Taxonomy" id="31210"/>
    <lineage>
        <taxon>Eukaryota</taxon>
        <taxon>Metazoa</taxon>
        <taxon>Spiralia</taxon>
        <taxon>Lophotrochozoa</taxon>
        <taxon>Mollusca</taxon>
        <taxon>Cephalopoda</taxon>
        <taxon>Coleoidea</taxon>
        <taxon>Decapodiformes</taxon>
        <taxon>Sepiida</taxon>
        <taxon>Sepiina</taxon>
        <taxon>Sepiidae</taxon>
        <taxon>Acanthosepion</taxon>
    </lineage>
</organism>
<evidence type="ECO:0000313" key="2">
    <source>
        <dbReference type="EMBL" id="JAC88967.1"/>
    </source>
</evidence>
<feature type="signal peptide" evidence="1">
    <location>
        <begin position="1"/>
        <end position="19"/>
    </location>
</feature>
<feature type="chain" id="PRO_5001756854" evidence="1">
    <location>
        <begin position="20"/>
        <end position="162"/>
    </location>
</feature>
<protein>
    <submittedName>
        <fullName evidence="2">Suckerin-1</fullName>
    </submittedName>
</protein>
<accession>A0A081DUA1</accession>
<sequence>MAATATLLVLMSVIGLTSCYPGYFGGYGGALPAASTYSQVSHHHGWGGLGGLYGYGVHLPVSTTSHVSHGAHYGGWGYPGLYGGVHVSQSPVRYHGYSVGTPHVQSYGVHYPTTSVTHSHGDWGLGEYGYGAPLAHSVQTVSHGFGHNHLELGYGLHSFGHF</sequence>
<reference evidence="2" key="1">
    <citation type="submission" date="2014-06" db="EMBL/GenBank/DDBJ databases">
        <title>Nanoconfined Beta-Sheets Mechanically Reinforce the Supra-Biomolecular Network of Robust Squid Sucker Ring Teeth.</title>
        <authorList>
            <person name="Guerette P.A."/>
            <person name="Hoon S."/>
            <person name="Ding D."/>
            <person name="Amini S."/>
            <person name="Masic A."/>
            <person name="Ravi V."/>
            <person name="Venkatesh B."/>
            <person name="Weaver J.C."/>
            <person name="Miserez A."/>
        </authorList>
    </citation>
    <scope>NUCLEOTIDE SEQUENCE</scope>
    <source>
        <tissue evidence="2">Sucker Ring Tissue</tissue>
    </source>
</reference>
<dbReference type="EMBL" id="GBGU01000006">
    <property type="protein sequence ID" value="JAC88967.1"/>
    <property type="molecule type" value="Transcribed_RNA"/>
</dbReference>